<feature type="transmembrane region" description="Helical" evidence="7">
    <location>
        <begin position="28"/>
        <end position="47"/>
    </location>
</feature>
<dbReference type="InterPro" id="IPR010290">
    <property type="entry name" value="TM_effector"/>
</dbReference>
<keyword evidence="2" id="KW-0813">Transport</keyword>
<feature type="transmembrane region" description="Helical" evidence="7">
    <location>
        <begin position="158"/>
        <end position="179"/>
    </location>
</feature>
<comment type="subcellular location">
    <subcellularLocation>
        <location evidence="1">Cell membrane</location>
        <topology evidence="1">Multi-pass membrane protein</topology>
    </subcellularLocation>
</comment>
<evidence type="ECO:0000256" key="5">
    <source>
        <dbReference type="ARBA" id="ARBA00022989"/>
    </source>
</evidence>
<keyword evidence="9" id="KW-1185">Reference proteome</keyword>
<feature type="transmembrane region" description="Helical" evidence="7">
    <location>
        <begin position="59"/>
        <end position="80"/>
    </location>
</feature>
<dbReference type="Proteomes" id="UP000190539">
    <property type="component" value="Unassembled WGS sequence"/>
</dbReference>
<name>A0A1V4A964_9ACTN</name>
<evidence type="ECO:0000256" key="1">
    <source>
        <dbReference type="ARBA" id="ARBA00004651"/>
    </source>
</evidence>
<feature type="transmembrane region" description="Helical" evidence="7">
    <location>
        <begin position="328"/>
        <end position="348"/>
    </location>
</feature>
<feature type="transmembrane region" description="Helical" evidence="7">
    <location>
        <begin position="369"/>
        <end position="388"/>
    </location>
</feature>
<evidence type="ECO:0000256" key="3">
    <source>
        <dbReference type="ARBA" id="ARBA00022475"/>
    </source>
</evidence>
<feature type="transmembrane region" description="Helical" evidence="7">
    <location>
        <begin position="274"/>
        <end position="293"/>
    </location>
</feature>
<comment type="caution">
    <text evidence="8">The sequence shown here is derived from an EMBL/GenBank/DDBJ whole genome shotgun (WGS) entry which is preliminary data.</text>
</comment>
<keyword evidence="5 7" id="KW-1133">Transmembrane helix</keyword>
<feature type="transmembrane region" description="Helical" evidence="7">
    <location>
        <begin position="394"/>
        <end position="413"/>
    </location>
</feature>
<keyword evidence="3" id="KW-1003">Cell membrane</keyword>
<evidence type="ECO:0000256" key="7">
    <source>
        <dbReference type="SAM" id="Phobius"/>
    </source>
</evidence>
<dbReference type="PANTHER" id="PTHR23513:SF6">
    <property type="entry name" value="MAJOR FACILITATOR SUPERFAMILY ASSOCIATED DOMAIN-CONTAINING PROTEIN"/>
    <property type="match status" value="1"/>
</dbReference>
<evidence type="ECO:0000256" key="6">
    <source>
        <dbReference type="ARBA" id="ARBA00023136"/>
    </source>
</evidence>
<evidence type="ECO:0000313" key="9">
    <source>
        <dbReference type="Proteomes" id="UP000190539"/>
    </source>
</evidence>
<dbReference type="CDD" id="cd06173">
    <property type="entry name" value="MFS_MefA_like"/>
    <property type="match status" value="1"/>
</dbReference>
<accession>A0A1V4A964</accession>
<dbReference type="RefSeq" id="WP_077968235.1">
    <property type="nucleotide sequence ID" value="NZ_CP045178.1"/>
</dbReference>
<dbReference type="PANTHER" id="PTHR23513">
    <property type="entry name" value="INTEGRAL MEMBRANE EFFLUX PROTEIN-RELATED"/>
    <property type="match status" value="1"/>
</dbReference>
<dbReference type="STRING" id="83656.B1H18_14230"/>
<feature type="transmembrane region" description="Helical" evidence="7">
    <location>
        <begin position="239"/>
        <end position="262"/>
    </location>
</feature>
<dbReference type="GO" id="GO:0005886">
    <property type="term" value="C:plasma membrane"/>
    <property type="evidence" value="ECO:0007669"/>
    <property type="project" value="UniProtKB-SubCell"/>
</dbReference>
<organism evidence="8 9">
    <name type="scientific">Streptomyces tsukubensis</name>
    <dbReference type="NCBI Taxonomy" id="83656"/>
    <lineage>
        <taxon>Bacteria</taxon>
        <taxon>Bacillati</taxon>
        <taxon>Actinomycetota</taxon>
        <taxon>Actinomycetes</taxon>
        <taxon>Kitasatosporales</taxon>
        <taxon>Streptomycetaceae</taxon>
        <taxon>Streptomyces</taxon>
    </lineage>
</organism>
<dbReference type="OrthoDB" id="4544213at2"/>
<feature type="transmembrane region" description="Helical" evidence="7">
    <location>
        <begin position="128"/>
        <end position="146"/>
    </location>
</feature>
<keyword evidence="4 7" id="KW-0812">Transmembrane</keyword>
<keyword evidence="6 7" id="KW-0472">Membrane</keyword>
<gene>
    <name evidence="8" type="ORF">B1H18_14230</name>
</gene>
<dbReference type="InterPro" id="IPR036259">
    <property type="entry name" value="MFS_trans_sf"/>
</dbReference>
<feature type="transmembrane region" description="Helical" evidence="7">
    <location>
        <begin position="185"/>
        <end position="203"/>
    </location>
</feature>
<reference evidence="8 9" key="1">
    <citation type="submission" date="2017-02" db="EMBL/GenBank/DDBJ databases">
        <title>Draft Genome Sequence of Streptomyces tsukubaensis F601, a Producer of the immunosuppressant tacrolimus FK506.</title>
        <authorList>
            <person name="Zong G."/>
            <person name="Zhong C."/>
            <person name="Fu J."/>
            <person name="Qin R."/>
            <person name="Cao G."/>
        </authorList>
    </citation>
    <scope>NUCLEOTIDE SEQUENCE [LARGE SCALE GENOMIC DNA]</scope>
    <source>
        <strain evidence="8 9">F601</strain>
    </source>
</reference>
<evidence type="ECO:0000256" key="4">
    <source>
        <dbReference type="ARBA" id="ARBA00022692"/>
    </source>
</evidence>
<evidence type="ECO:0000256" key="2">
    <source>
        <dbReference type="ARBA" id="ARBA00022448"/>
    </source>
</evidence>
<sequence length="424" mass="44362">MTSSTPGAASQVEEPGTEPLRRIRDFRLFWLSRVLSGLGSAVTYVAMPILVYKETGSPLLVSLVAAGEAMPYVFFGLLAGALADRMDRRRLMVTSDIANGLCLASIPLASALHCLTAVHIVAAAFLSSTLYIFFDAAGYGVVPTVVGRDRLPQANSAIWGAETAVRIVGTAMAGLLIAAMRPTGVLALDAVTFLASALLIRALTRAAPEPEVRADSRPRLVESIKEGLHFLWNQPELRLMTISGCLQSFAGGAFIGQLVIFADRGLGIREPDPRVGLLFTAWSVGGVLGAVALPRLLKRIGALQIMRVALPASMILGLLTALTSDWRLALPAIAAWGTAYLMVIVNTVTYAQTVTPASLQSRVNTTRRMLSSGVGAPAGAMTAGLMTASFNVRAGLLLAVAAIAVAAVAAWCLRPSSAAVGAQG</sequence>
<dbReference type="Gene3D" id="1.20.1250.20">
    <property type="entry name" value="MFS general substrate transporter like domains"/>
    <property type="match status" value="1"/>
</dbReference>
<dbReference type="EMBL" id="MVFC01000009">
    <property type="protein sequence ID" value="OON79713.1"/>
    <property type="molecule type" value="Genomic_DNA"/>
</dbReference>
<protein>
    <submittedName>
        <fullName evidence="8">MFS transporter</fullName>
    </submittedName>
</protein>
<dbReference type="Pfam" id="PF05977">
    <property type="entry name" value="MFS_3"/>
    <property type="match status" value="1"/>
</dbReference>
<proteinExistence type="predicted"/>
<dbReference type="AlphaFoldDB" id="A0A1V4A964"/>
<dbReference type="SUPFAM" id="SSF103473">
    <property type="entry name" value="MFS general substrate transporter"/>
    <property type="match status" value="1"/>
</dbReference>
<evidence type="ECO:0000313" key="8">
    <source>
        <dbReference type="EMBL" id="OON79713.1"/>
    </source>
</evidence>